<dbReference type="Pfam" id="PF08516">
    <property type="entry name" value="ADAM_CR"/>
    <property type="match status" value="1"/>
</dbReference>
<evidence type="ECO:0000256" key="7">
    <source>
        <dbReference type="ARBA" id="ARBA00023157"/>
    </source>
</evidence>
<dbReference type="PROSITE" id="PS50214">
    <property type="entry name" value="DISINTEGRIN_2"/>
    <property type="match status" value="1"/>
</dbReference>
<dbReference type="InterPro" id="IPR036436">
    <property type="entry name" value="Disintegrin_dom_sf"/>
</dbReference>
<accession>A0A7K4YFP0</accession>
<keyword evidence="4" id="KW-0732">Signal</keyword>
<reference evidence="15 16" key="1">
    <citation type="submission" date="2019-09" db="EMBL/GenBank/DDBJ databases">
        <title>Bird 10,000 Genomes (B10K) Project - Family phase.</title>
        <authorList>
            <person name="Zhang G."/>
        </authorList>
    </citation>
    <scope>NUCLEOTIDE SEQUENCE [LARGE SCALE GENOMIC DNA]</scope>
    <source>
        <strain evidence="15">B10K-DU-012-80</strain>
    </source>
</reference>
<keyword evidence="16" id="KW-1185">Reference proteome</keyword>
<dbReference type="Pfam" id="PF00200">
    <property type="entry name" value="Disintegrin"/>
    <property type="match status" value="1"/>
</dbReference>
<evidence type="ECO:0000259" key="14">
    <source>
        <dbReference type="PROSITE" id="PS50215"/>
    </source>
</evidence>
<feature type="domain" description="Peptidase M12B" evidence="14">
    <location>
        <begin position="131"/>
        <end position="321"/>
    </location>
</feature>
<feature type="region of interest" description="Disordered" evidence="11">
    <location>
        <begin position="63"/>
        <end position="121"/>
    </location>
</feature>
<dbReference type="PROSITE" id="PS50215">
    <property type="entry name" value="ADAM_MEPRO"/>
    <property type="match status" value="1"/>
</dbReference>
<dbReference type="GO" id="GO:0006508">
    <property type="term" value="P:proteolysis"/>
    <property type="evidence" value="ECO:0007669"/>
    <property type="project" value="InterPro"/>
</dbReference>
<protein>
    <submittedName>
        <fullName evidence="15">ADA11 protein</fullName>
    </submittedName>
</protein>
<dbReference type="SMART" id="SM00608">
    <property type="entry name" value="ACR"/>
    <property type="match status" value="1"/>
</dbReference>
<evidence type="ECO:0000256" key="1">
    <source>
        <dbReference type="ARBA" id="ARBA00022536"/>
    </source>
</evidence>
<gene>
    <name evidence="15" type="primary">Adam11</name>
    <name evidence="15" type="ORF">BUCABY_R00909</name>
</gene>
<evidence type="ECO:0000256" key="12">
    <source>
        <dbReference type="SAM" id="Phobius"/>
    </source>
</evidence>
<evidence type="ECO:0000256" key="3">
    <source>
        <dbReference type="ARBA" id="ARBA00022692"/>
    </source>
</evidence>
<comment type="subcellular location">
    <subcellularLocation>
        <location evidence="9">Endomembrane system</location>
        <topology evidence="9">Single-pass type I membrane protein</topology>
    </subcellularLocation>
</comment>
<organism evidence="15 16">
    <name type="scientific">Bucorvus abyssinicus</name>
    <name type="common">Northern ground-hornbill</name>
    <name type="synonym">Abyssinian ground-hornbill</name>
    <dbReference type="NCBI Taxonomy" id="153643"/>
    <lineage>
        <taxon>Eukaryota</taxon>
        <taxon>Metazoa</taxon>
        <taxon>Chordata</taxon>
        <taxon>Craniata</taxon>
        <taxon>Vertebrata</taxon>
        <taxon>Euteleostomi</taxon>
        <taxon>Archelosauria</taxon>
        <taxon>Archosauria</taxon>
        <taxon>Dinosauria</taxon>
        <taxon>Saurischia</taxon>
        <taxon>Theropoda</taxon>
        <taxon>Coelurosauria</taxon>
        <taxon>Aves</taxon>
        <taxon>Neognathae</taxon>
        <taxon>Neoaves</taxon>
        <taxon>Telluraves</taxon>
        <taxon>Coraciimorphae</taxon>
        <taxon>Bucerotiformes</taxon>
        <taxon>Bucorvidae</taxon>
        <taxon>Bucorvus</taxon>
    </lineage>
</organism>
<comment type="caution">
    <text evidence="15">The sequence shown here is derived from an EMBL/GenBank/DDBJ whole genome shotgun (WGS) entry which is preliminary data.</text>
</comment>
<evidence type="ECO:0000259" key="13">
    <source>
        <dbReference type="PROSITE" id="PS50214"/>
    </source>
</evidence>
<keyword evidence="6 12" id="KW-0472">Membrane</keyword>
<dbReference type="InterPro" id="IPR006586">
    <property type="entry name" value="ADAM_Cys-rich"/>
</dbReference>
<dbReference type="Gene3D" id="3.40.390.10">
    <property type="entry name" value="Collagenase (Catalytic Domain)"/>
    <property type="match status" value="1"/>
</dbReference>
<sequence length="693" mass="74545">HLLASHYVERHVGAGGNGSHSTGAGEHCYYQGRIRGQPRSFAALSSCQGLRGVFSDGRATFLIEPRPGAERRRDTLGTHHHRAHPTPPNIPPRPGQPQEGSSSPWRGAEPAQPRAPAQVRRAQHTVHSETKYIELAVVNDHQLVSGGFIPSAVPSSPQIYKEQLNTRIVLVAMETWASEDRIRVGDDSLETLNEFVKYRREGPPGHSDTVHLFSGRTFQSSRSGTAFVGGICSPARAGGVNEYGNVAAMAVTLAQTLGQNVGMMWNKHRAAAGDCRCPDSWLGCIMEDTGYYLPRKFSRCSIDEYNQFLQDGGGSCLFNKPLKLLDPPECGNGFVEAGEECDCGSLAECAKSGGNCCKKCTLTHDAMCSDGLCCKGCKYEPRGVSCREAVNECDIPESCTGDSSQVSRERGGRGGTRRGATGHHPSSVPPQCPPNLHKLDGYFCENDQGRCYGGRCKTRDRQCNALWGRGSAERFCYEKLNVEGTERGNCGREGPGWLQCNKQDVLCGFLLCANISGAPRLGELSGEIATTTFFHQNRYVDCRGGHVQLVDGSDLSYVEDGTPCGPGMLCLDHKCLPASAFNFSSCPGSWDGKICFDHGVRDAAAGRGGRHTEGSRGGDAVPWQVCSNEGKCICRAEWTGKDCSVYDPIPEPKPTGETERYKGPSGTNIIIGSIAGAVLVAAIVLGGTGWGFK</sequence>
<keyword evidence="3 12" id="KW-0812">Transmembrane</keyword>
<evidence type="ECO:0000256" key="11">
    <source>
        <dbReference type="SAM" id="MobiDB-lite"/>
    </source>
</evidence>
<dbReference type="GO" id="GO:0004222">
    <property type="term" value="F:metalloendopeptidase activity"/>
    <property type="evidence" value="ECO:0007669"/>
    <property type="project" value="InterPro"/>
</dbReference>
<evidence type="ECO:0000313" key="16">
    <source>
        <dbReference type="Proteomes" id="UP000551127"/>
    </source>
</evidence>
<keyword evidence="8" id="KW-0325">Glycoprotein</keyword>
<dbReference type="SMART" id="SM00050">
    <property type="entry name" value="DISIN"/>
    <property type="match status" value="1"/>
</dbReference>
<feature type="transmembrane region" description="Helical" evidence="12">
    <location>
        <begin position="669"/>
        <end position="692"/>
    </location>
</feature>
<feature type="compositionally biased region" description="Basic and acidic residues" evidence="11">
    <location>
        <begin position="67"/>
        <end position="77"/>
    </location>
</feature>
<feature type="domain" description="Disintegrin" evidence="13">
    <location>
        <begin position="327"/>
        <end position="404"/>
    </location>
</feature>
<keyword evidence="2" id="KW-0165">Cleavage on pair of basic residues</keyword>
<feature type="non-terminal residue" evidence="15">
    <location>
        <position position="693"/>
    </location>
</feature>
<dbReference type="OrthoDB" id="5951731at2759"/>
<evidence type="ECO:0000256" key="4">
    <source>
        <dbReference type="ARBA" id="ARBA00022729"/>
    </source>
</evidence>
<dbReference type="AlphaFoldDB" id="A0A7K4YFP0"/>
<evidence type="ECO:0000256" key="6">
    <source>
        <dbReference type="ARBA" id="ARBA00023136"/>
    </source>
</evidence>
<dbReference type="GO" id="GO:0012505">
    <property type="term" value="C:endomembrane system"/>
    <property type="evidence" value="ECO:0007669"/>
    <property type="project" value="UniProtKB-SubCell"/>
</dbReference>
<evidence type="ECO:0000256" key="9">
    <source>
        <dbReference type="ARBA" id="ARBA00046288"/>
    </source>
</evidence>
<feature type="compositionally biased region" description="Low complexity" evidence="11">
    <location>
        <begin position="108"/>
        <end position="120"/>
    </location>
</feature>
<dbReference type="InterPro" id="IPR001762">
    <property type="entry name" value="Disintegrin_dom"/>
</dbReference>
<proteinExistence type="predicted"/>
<feature type="non-terminal residue" evidence="15">
    <location>
        <position position="1"/>
    </location>
</feature>
<keyword evidence="7" id="KW-1015">Disulfide bond</keyword>
<evidence type="ECO:0000313" key="15">
    <source>
        <dbReference type="EMBL" id="NWR57816.1"/>
    </source>
</evidence>
<dbReference type="FunFam" id="3.40.390.10:FF:000014">
    <property type="entry name" value="disintegrin and metalloproteinase domain-containing protein 11"/>
    <property type="match status" value="1"/>
</dbReference>
<dbReference type="SUPFAM" id="SSF57552">
    <property type="entry name" value="Blood coagulation inhibitor (disintegrin)"/>
    <property type="match status" value="1"/>
</dbReference>
<dbReference type="FunFam" id="4.10.70.10:FF:000001">
    <property type="entry name" value="Disintegrin and metalloproteinase domain-containing protein 22"/>
    <property type="match status" value="1"/>
</dbReference>
<comment type="caution">
    <text evidence="10">Lacks conserved residue(s) required for the propagation of feature annotation.</text>
</comment>
<dbReference type="Gene3D" id="4.10.70.10">
    <property type="entry name" value="Disintegrin domain"/>
    <property type="match status" value="1"/>
</dbReference>
<keyword evidence="1" id="KW-0245">EGF-like domain</keyword>
<name>A0A7K4YFP0_BUCAB</name>
<keyword evidence="5 12" id="KW-1133">Transmembrane helix</keyword>
<dbReference type="InterPro" id="IPR001590">
    <property type="entry name" value="Peptidase_M12B"/>
</dbReference>
<dbReference type="SUPFAM" id="SSF55486">
    <property type="entry name" value="Metalloproteases ('zincins'), catalytic domain"/>
    <property type="match status" value="1"/>
</dbReference>
<dbReference type="InterPro" id="IPR034027">
    <property type="entry name" value="Reprolysin_adamalysin"/>
</dbReference>
<dbReference type="InterPro" id="IPR024079">
    <property type="entry name" value="MetalloPept_cat_dom_sf"/>
</dbReference>
<evidence type="ECO:0000256" key="2">
    <source>
        <dbReference type="ARBA" id="ARBA00022685"/>
    </source>
</evidence>
<dbReference type="CDD" id="cd04269">
    <property type="entry name" value="ZnMc_adamalysin_II_like"/>
    <property type="match status" value="1"/>
</dbReference>
<evidence type="ECO:0000256" key="8">
    <source>
        <dbReference type="ARBA" id="ARBA00023180"/>
    </source>
</evidence>
<evidence type="ECO:0000256" key="5">
    <source>
        <dbReference type="ARBA" id="ARBA00022989"/>
    </source>
</evidence>
<dbReference type="PANTHER" id="PTHR11905">
    <property type="entry name" value="ADAM A DISINTEGRIN AND METALLOPROTEASE DOMAIN"/>
    <property type="match status" value="1"/>
</dbReference>
<evidence type="ECO:0000256" key="10">
    <source>
        <dbReference type="PROSITE-ProRule" id="PRU00276"/>
    </source>
</evidence>
<dbReference type="Proteomes" id="UP000551127">
    <property type="component" value="Unassembled WGS sequence"/>
</dbReference>
<dbReference type="PANTHER" id="PTHR11905:SF114">
    <property type="entry name" value="DISINTEGRIN AND METALLOPROTEINASE DOMAIN-CONTAINING PROTEIN 11"/>
    <property type="match status" value="1"/>
</dbReference>
<feature type="compositionally biased region" description="Pro residues" evidence="11">
    <location>
        <begin position="85"/>
        <end position="95"/>
    </location>
</feature>
<feature type="region of interest" description="Disordered" evidence="11">
    <location>
        <begin position="398"/>
        <end position="433"/>
    </location>
</feature>
<dbReference type="EMBL" id="VYZL01001596">
    <property type="protein sequence ID" value="NWR57816.1"/>
    <property type="molecule type" value="Genomic_DNA"/>
</dbReference>
<dbReference type="Pfam" id="PF01421">
    <property type="entry name" value="Reprolysin"/>
    <property type="match status" value="1"/>
</dbReference>